<feature type="signal peptide" evidence="1">
    <location>
        <begin position="1"/>
        <end position="23"/>
    </location>
</feature>
<keyword evidence="3" id="KW-1185">Reference proteome</keyword>
<comment type="caution">
    <text evidence="2">The sequence shown here is derived from an EMBL/GenBank/DDBJ whole genome shotgun (WGS) entry which is preliminary data.</text>
</comment>
<evidence type="ECO:0000256" key="1">
    <source>
        <dbReference type="SAM" id="SignalP"/>
    </source>
</evidence>
<dbReference type="Proteomes" id="UP000677457">
    <property type="component" value="Unassembled WGS sequence"/>
</dbReference>
<evidence type="ECO:0000313" key="3">
    <source>
        <dbReference type="Proteomes" id="UP000677457"/>
    </source>
</evidence>
<dbReference type="EMBL" id="BOQM01000015">
    <property type="protein sequence ID" value="GIM85409.1"/>
    <property type="molecule type" value="Genomic_DNA"/>
</dbReference>
<feature type="chain" id="PRO_5046812277" description="Lipoprotein" evidence="1">
    <location>
        <begin position="24"/>
        <end position="292"/>
    </location>
</feature>
<dbReference type="GeneID" id="93772768"/>
<keyword evidence="1" id="KW-0732">Signal</keyword>
<dbReference type="RefSeq" id="WP_018800819.1">
    <property type="nucleotide sequence ID" value="NZ_BOQM01000015.1"/>
</dbReference>
<evidence type="ECO:0000313" key="2">
    <source>
        <dbReference type="EMBL" id="GIM85409.1"/>
    </source>
</evidence>
<evidence type="ECO:0008006" key="4">
    <source>
        <dbReference type="Google" id="ProtNLM"/>
    </source>
</evidence>
<proteinExistence type="predicted"/>
<sequence length="292" mass="29846">MTISRVRWSAASVLLLLLATACAPQGGDDNADVSGQPEVSHPADAVVFRMTSVGGFGMPSTLASYIPSISVYGDGRVISQGPTTLIYPGPALPNLQVHTIDTVEVAKLLESARTAGVNGTVDFGTPTIADATSTRFTVRGANGVEQIEVFALAEASDGVGGLTADQRAARSRLRAFVESLTSESGPLAPAPGGGAQSYAPTVVAAVTEPYGDQGGDQPEMAWRGPTLPGEKLGGGNGPGCVTVTGDALRTLLADAADATAATPWISDGKRWMVRLRPLLPDESACGDLVADD</sequence>
<name>A0ABQ4JUJ3_SALAC</name>
<reference evidence="2 3" key="1">
    <citation type="submission" date="2021-03" db="EMBL/GenBank/DDBJ databases">
        <title>Whole genome shotgun sequence of Salinispora arenicola NBRC 105043.</title>
        <authorList>
            <person name="Komaki H."/>
            <person name="Tamura T."/>
        </authorList>
    </citation>
    <scope>NUCLEOTIDE SEQUENCE [LARGE SCALE GENOMIC DNA]</scope>
    <source>
        <strain evidence="2 3">NBRC 105043</strain>
    </source>
</reference>
<organism evidence="2 3">
    <name type="scientific">Salinispora arenicola</name>
    <dbReference type="NCBI Taxonomy" id="168697"/>
    <lineage>
        <taxon>Bacteria</taxon>
        <taxon>Bacillati</taxon>
        <taxon>Actinomycetota</taxon>
        <taxon>Actinomycetes</taxon>
        <taxon>Micromonosporales</taxon>
        <taxon>Micromonosporaceae</taxon>
        <taxon>Salinispora</taxon>
    </lineage>
</organism>
<accession>A0ABQ4JUJ3</accession>
<gene>
    <name evidence="2" type="ORF">Sar04_22300</name>
</gene>
<dbReference type="PROSITE" id="PS51257">
    <property type="entry name" value="PROKAR_LIPOPROTEIN"/>
    <property type="match status" value="1"/>
</dbReference>
<protein>
    <recommendedName>
        <fullName evidence="4">Lipoprotein</fullName>
    </recommendedName>
</protein>